<reference evidence="1 2" key="1">
    <citation type="submission" date="2014-04" db="EMBL/GenBank/DDBJ databases">
        <title>Evolutionary Origins and Diversification of the Mycorrhizal Mutualists.</title>
        <authorList>
            <consortium name="DOE Joint Genome Institute"/>
            <consortium name="Mycorrhizal Genomics Consortium"/>
            <person name="Kohler A."/>
            <person name="Kuo A."/>
            <person name="Nagy L.G."/>
            <person name="Floudas D."/>
            <person name="Copeland A."/>
            <person name="Barry K.W."/>
            <person name="Cichocki N."/>
            <person name="Veneault-Fourrey C."/>
            <person name="LaButti K."/>
            <person name="Lindquist E.A."/>
            <person name="Lipzen A."/>
            <person name="Lundell T."/>
            <person name="Morin E."/>
            <person name="Murat C."/>
            <person name="Riley R."/>
            <person name="Ohm R."/>
            <person name="Sun H."/>
            <person name="Tunlid A."/>
            <person name="Henrissat B."/>
            <person name="Grigoriev I.V."/>
            <person name="Hibbett D.S."/>
            <person name="Martin F."/>
        </authorList>
    </citation>
    <scope>NUCLEOTIDE SEQUENCE [LARGE SCALE GENOMIC DNA]</scope>
    <source>
        <strain evidence="1 2">FD-317 M1</strain>
    </source>
</reference>
<protein>
    <submittedName>
        <fullName evidence="1">Uncharacterized protein</fullName>
    </submittedName>
</protein>
<evidence type="ECO:0000313" key="2">
    <source>
        <dbReference type="Proteomes" id="UP000053593"/>
    </source>
</evidence>
<dbReference type="Proteomes" id="UP000053593">
    <property type="component" value="Unassembled WGS sequence"/>
</dbReference>
<dbReference type="OrthoDB" id="3263038at2759"/>
<proteinExistence type="predicted"/>
<name>A0A0D0C683_9AGAR</name>
<gene>
    <name evidence="1" type="ORF">GYMLUDRAFT_253159</name>
</gene>
<sequence>MAATTTVNALSDSLLSTVPALQSSGKNWAIFEFHFTSAVDSKGKWGHFDGTLNCPKADAKDKEKEWLKDKASACNLLLSKVPDSIALKMQKQKTVAEAWKALEAEFTKKSGYAQTDLKQDFLDSTCAKKGNVCQFLKGLASKKEELASVSVEINNIDYHSTILCGIPLHYSNFASSVLSAAKLMRTDPIYSITPDALATTISEEYD</sequence>
<dbReference type="HOGENOM" id="CLU_078575_1_0_1"/>
<dbReference type="EMBL" id="KN834917">
    <property type="protein sequence ID" value="KIK50233.1"/>
    <property type="molecule type" value="Genomic_DNA"/>
</dbReference>
<dbReference type="Pfam" id="PF14223">
    <property type="entry name" value="Retrotran_gag_2"/>
    <property type="match status" value="1"/>
</dbReference>
<dbReference type="AlphaFoldDB" id="A0A0D0C683"/>
<keyword evidence="2" id="KW-1185">Reference proteome</keyword>
<accession>A0A0D0C683</accession>
<organism evidence="1 2">
    <name type="scientific">Collybiopsis luxurians FD-317 M1</name>
    <dbReference type="NCBI Taxonomy" id="944289"/>
    <lineage>
        <taxon>Eukaryota</taxon>
        <taxon>Fungi</taxon>
        <taxon>Dikarya</taxon>
        <taxon>Basidiomycota</taxon>
        <taxon>Agaricomycotina</taxon>
        <taxon>Agaricomycetes</taxon>
        <taxon>Agaricomycetidae</taxon>
        <taxon>Agaricales</taxon>
        <taxon>Marasmiineae</taxon>
        <taxon>Omphalotaceae</taxon>
        <taxon>Collybiopsis</taxon>
        <taxon>Collybiopsis luxurians</taxon>
    </lineage>
</organism>
<evidence type="ECO:0000313" key="1">
    <source>
        <dbReference type="EMBL" id="KIK50233.1"/>
    </source>
</evidence>